<dbReference type="InterPro" id="IPR050066">
    <property type="entry name" value="UvrABC_protein_C"/>
</dbReference>
<dbReference type="InterPro" id="IPR012337">
    <property type="entry name" value="RNaseH-like_sf"/>
</dbReference>
<dbReference type="InterPro" id="IPR000305">
    <property type="entry name" value="GIY-YIG_endonuc"/>
</dbReference>
<dbReference type="Gene3D" id="3.30.420.10">
    <property type="entry name" value="Ribonuclease H-like superfamily/Ribonuclease H"/>
    <property type="match status" value="1"/>
</dbReference>
<proteinExistence type="predicted"/>
<dbReference type="CDD" id="cd10434">
    <property type="entry name" value="GIY-YIG_UvrC_Cho"/>
    <property type="match status" value="1"/>
</dbReference>
<protein>
    <submittedName>
        <fullName evidence="2">DEDD exonuclease domain-containing protein</fullName>
    </submittedName>
</protein>
<dbReference type="InterPro" id="IPR036397">
    <property type="entry name" value="RNaseH_sf"/>
</dbReference>
<dbReference type="InterPro" id="IPR006054">
    <property type="entry name" value="DnaQ"/>
</dbReference>
<organism evidence="2 3">
    <name type="scientific">Longivirga aurantiaca</name>
    <dbReference type="NCBI Taxonomy" id="1837743"/>
    <lineage>
        <taxon>Bacteria</taxon>
        <taxon>Bacillati</taxon>
        <taxon>Actinomycetota</taxon>
        <taxon>Actinomycetes</taxon>
        <taxon>Sporichthyales</taxon>
        <taxon>Sporichthyaceae</taxon>
        <taxon>Longivirga</taxon>
    </lineage>
</organism>
<dbReference type="InterPro" id="IPR013520">
    <property type="entry name" value="Ribonucl_H"/>
</dbReference>
<name>A0ABW1T4L4_9ACTN</name>
<sequence length="608" mass="64772">MRSSARAQRAGAPPAVLRVDPRPVPAHAEAQTTFDDLGTPLADVTFVVVDLETTGGSPADAGITEIGAVKVRGGEVVGEFQTLVQPGIPVPAFIAVLTGITDSMLLDAPRLAVALPAFLDFAAGCVLVAHNAPYDVGFLKGACAKLGRPWPDHVVLDTAKLARAVLMKDEVPNCKLSTLAPFFRSTTSPNHRALSDARATVDVLHGLIGRVGSLGVHSLEELATYTSRVTPAQRRKRHLAEGLPDSPGVYVFRDDRGRALYVGKSGRVRSRVRTYFTASETRSRMAEMVGVAARVDAVVTATPLEAEVRELRLIAELSPRYNRRSRNPERSVWVKLTVEPFPRLSVVRTVKDDVDAGAAYLGPFGSRRGALEAVEALQAAIPLRTCTSRMPALGTGSACVLAEMGRCPAPCVGAVDVAGYAIHVEAARHALLDDVRHVEAVLVGRLRALADDLRYEEAALWRDRLETFARGAARAQEIASLAALPELVAARPTADRGWEVHVVRHGRLAGAVTVRPGVDPRPAVAALVSTAEQVDPPVGPVPAALVEETLRILRWLEQDGVRLVPGPEPLAWSLPAHGAGGLLSRLAASRAADVVARPTVERHLRPAG</sequence>
<dbReference type="PANTHER" id="PTHR30562">
    <property type="entry name" value="UVRC/OXIDOREDUCTASE"/>
    <property type="match status" value="1"/>
</dbReference>
<dbReference type="InterPro" id="IPR047296">
    <property type="entry name" value="GIY-YIG_UvrC_Cho"/>
</dbReference>
<gene>
    <name evidence="2" type="ORF">ACFQGU_13040</name>
</gene>
<dbReference type="CDD" id="cd06127">
    <property type="entry name" value="DEDDh"/>
    <property type="match status" value="1"/>
</dbReference>
<keyword evidence="3" id="KW-1185">Reference proteome</keyword>
<accession>A0ABW1T4L4</accession>
<evidence type="ECO:0000313" key="3">
    <source>
        <dbReference type="Proteomes" id="UP001596138"/>
    </source>
</evidence>
<dbReference type="PANTHER" id="PTHR30562:SF1">
    <property type="entry name" value="UVRABC SYSTEM PROTEIN C"/>
    <property type="match status" value="1"/>
</dbReference>
<dbReference type="NCBIfam" id="NF005907">
    <property type="entry name" value="PRK07883.1-5"/>
    <property type="match status" value="1"/>
</dbReference>
<keyword evidence="2" id="KW-0269">Exonuclease</keyword>
<evidence type="ECO:0000313" key="2">
    <source>
        <dbReference type="EMBL" id="MFC6238807.1"/>
    </source>
</evidence>
<dbReference type="GO" id="GO:0004527">
    <property type="term" value="F:exonuclease activity"/>
    <property type="evidence" value="ECO:0007669"/>
    <property type="project" value="UniProtKB-KW"/>
</dbReference>
<dbReference type="SUPFAM" id="SSF82771">
    <property type="entry name" value="GIY-YIG endonuclease"/>
    <property type="match status" value="1"/>
</dbReference>
<dbReference type="Gene3D" id="3.40.1440.10">
    <property type="entry name" value="GIY-YIG endonuclease"/>
    <property type="match status" value="1"/>
</dbReference>
<dbReference type="NCBIfam" id="TIGR00573">
    <property type="entry name" value="dnaq"/>
    <property type="match status" value="1"/>
</dbReference>
<dbReference type="PROSITE" id="PS50164">
    <property type="entry name" value="GIY_YIG"/>
    <property type="match status" value="1"/>
</dbReference>
<dbReference type="SMART" id="SM00465">
    <property type="entry name" value="GIYc"/>
    <property type="match status" value="1"/>
</dbReference>
<dbReference type="InterPro" id="IPR035901">
    <property type="entry name" value="GIY-YIG_endonuc_sf"/>
</dbReference>
<dbReference type="Proteomes" id="UP001596138">
    <property type="component" value="Unassembled WGS sequence"/>
</dbReference>
<dbReference type="NCBIfam" id="NF005905">
    <property type="entry name" value="PRK07883.1-3"/>
    <property type="match status" value="1"/>
</dbReference>
<dbReference type="EMBL" id="JBHSTI010000008">
    <property type="protein sequence ID" value="MFC6238807.1"/>
    <property type="molecule type" value="Genomic_DNA"/>
</dbReference>
<dbReference type="Pfam" id="PF00929">
    <property type="entry name" value="RNase_T"/>
    <property type="match status" value="1"/>
</dbReference>
<keyword evidence="2" id="KW-0378">Hydrolase</keyword>
<evidence type="ECO:0000259" key="1">
    <source>
        <dbReference type="PROSITE" id="PS50164"/>
    </source>
</evidence>
<keyword evidence="2" id="KW-0540">Nuclease</keyword>
<dbReference type="SMART" id="SM00479">
    <property type="entry name" value="EXOIII"/>
    <property type="match status" value="1"/>
</dbReference>
<comment type="caution">
    <text evidence="2">The sequence shown here is derived from an EMBL/GenBank/DDBJ whole genome shotgun (WGS) entry which is preliminary data.</text>
</comment>
<dbReference type="SUPFAM" id="SSF53098">
    <property type="entry name" value="Ribonuclease H-like"/>
    <property type="match status" value="1"/>
</dbReference>
<reference evidence="3" key="1">
    <citation type="journal article" date="2019" name="Int. J. Syst. Evol. Microbiol.">
        <title>The Global Catalogue of Microorganisms (GCM) 10K type strain sequencing project: providing services to taxonomists for standard genome sequencing and annotation.</title>
        <authorList>
            <consortium name="The Broad Institute Genomics Platform"/>
            <consortium name="The Broad Institute Genome Sequencing Center for Infectious Disease"/>
            <person name="Wu L."/>
            <person name="Ma J."/>
        </authorList>
    </citation>
    <scope>NUCLEOTIDE SEQUENCE [LARGE SCALE GENOMIC DNA]</scope>
    <source>
        <strain evidence="3">CGMCC 4.7317</strain>
    </source>
</reference>
<dbReference type="RefSeq" id="WP_386767343.1">
    <property type="nucleotide sequence ID" value="NZ_JBHSTI010000008.1"/>
</dbReference>
<feature type="domain" description="GIY-YIG" evidence="1">
    <location>
        <begin position="245"/>
        <end position="323"/>
    </location>
</feature>